<accession>A0A7I7QHW4</accession>
<dbReference type="InterPro" id="IPR029033">
    <property type="entry name" value="His_PPase_superfam"/>
</dbReference>
<evidence type="ECO:0000313" key="2">
    <source>
        <dbReference type="Proteomes" id="UP000467130"/>
    </source>
</evidence>
<dbReference type="GO" id="GO:0005737">
    <property type="term" value="C:cytoplasm"/>
    <property type="evidence" value="ECO:0007669"/>
    <property type="project" value="TreeGrafter"/>
</dbReference>
<dbReference type="SUPFAM" id="SSF53254">
    <property type="entry name" value="Phosphoglycerate mutase-like"/>
    <property type="match status" value="1"/>
</dbReference>
<dbReference type="InterPro" id="IPR050275">
    <property type="entry name" value="PGM_Phosphatase"/>
</dbReference>
<dbReference type="EMBL" id="AP022587">
    <property type="protein sequence ID" value="BBY25865.1"/>
    <property type="molecule type" value="Genomic_DNA"/>
</dbReference>
<organism evidence="1 2">
    <name type="scientific">Mycobacterium stomatepiae</name>
    <dbReference type="NCBI Taxonomy" id="470076"/>
    <lineage>
        <taxon>Bacteria</taxon>
        <taxon>Bacillati</taxon>
        <taxon>Actinomycetota</taxon>
        <taxon>Actinomycetes</taxon>
        <taxon>Mycobacteriales</taxon>
        <taxon>Mycobacteriaceae</taxon>
        <taxon>Mycobacterium</taxon>
        <taxon>Mycobacterium simiae complex</taxon>
    </lineage>
</organism>
<evidence type="ECO:0000313" key="1">
    <source>
        <dbReference type="EMBL" id="BBY25865.1"/>
    </source>
</evidence>
<protein>
    <submittedName>
        <fullName evidence="1">Phosphoglycerate mutase</fullName>
    </submittedName>
</protein>
<dbReference type="CDD" id="cd07067">
    <property type="entry name" value="HP_PGM_like"/>
    <property type="match status" value="1"/>
</dbReference>
<proteinExistence type="predicted"/>
<dbReference type="PANTHER" id="PTHR48100">
    <property type="entry name" value="BROAD-SPECIFICITY PHOSPHATASE YOR283W-RELATED"/>
    <property type="match status" value="1"/>
</dbReference>
<dbReference type="Gene3D" id="3.40.50.1240">
    <property type="entry name" value="Phosphoglycerate mutase-like"/>
    <property type="match status" value="1"/>
</dbReference>
<sequence length="267" mass="28623">MRCCAALGGTLARNALHFSRESADDDDVFARVGEIAVNIRRFVAVALVAMLAASWTPAHAAGNRNITLTFVRHAQSAANASGLIDTTVPGPELSPRGFCQASVVGAELAPNHYDGVYASTMIRTQETATPTSQLLGEQITVLPGLREIEAGKFEGTPEADIPQTYFAAPARWIQGDRTARIPGSVDGNEFNARFTEAVQRIYDTGEQNPVAFSHSAAIMFWVLMNARNADPSLLKTQSLTNVGHVVLTGDPSDGWTLTEWDADPPPC</sequence>
<dbReference type="InterPro" id="IPR013078">
    <property type="entry name" value="His_Pase_superF_clade-1"/>
</dbReference>
<dbReference type="Pfam" id="PF00300">
    <property type="entry name" value="His_Phos_1"/>
    <property type="match status" value="1"/>
</dbReference>
<reference evidence="1 2" key="1">
    <citation type="journal article" date="2019" name="Emerg. Microbes Infect.">
        <title>Comprehensive subspecies identification of 175 nontuberculous mycobacteria species based on 7547 genomic profiles.</title>
        <authorList>
            <person name="Matsumoto Y."/>
            <person name="Kinjo T."/>
            <person name="Motooka D."/>
            <person name="Nabeya D."/>
            <person name="Jung N."/>
            <person name="Uechi K."/>
            <person name="Horii T."/>
            <person name="Iida T."/>
            <person name="Fujita J."/>
            <person name="Nakamura S."/>
        </authorList>
    </citation>
    <scope>NUCLEOTIDE SEQUENCE [LARGE SCALE GENOMIC DNA]</scope>
    <source>
        <strain evidence="1 2">JCM 17783</strain>
    </source>
</reference>
<dbReference type="SMART" id="SM00855">
    <property type="entry name" value="PGAM"/>
    <property type="match status" value="1"/>
</dbReference>
<keyword evidence="2" id="KW-1185">Reference proteome</keyword>
<dbReference type="KEGG" id="msto:MSTO_60700"/>
<dbReference type="PANTHER" id="PTHR48100:SF58">
    <property type="entry name" value="PE-PGRS FAMILY PROTEIN PE_PGRS11"/>
    <property type="match status" value="1"/>
</dbReference>
<dbReference type="AlphaFoldDB" id="A0A7I7QHW4"/>
<gene>
    <name evidence="1" type="ORF">MSTO_60700</name>
</gene>
<dbReference type="GO" id="GO:0016791">
    <property type="term" value="F:phosphatase activity"/>
    <property type="evidence" value="ECO:0007669"/>
    <property type="project" value="TreeGrafter"/>
</dbReference>
<name>A0A7I7QHW4_9MYCO</name>
<dbReference type="Proteomes" id="UP000467130">
    <property type="component" value="Chromosome"/>
</dbReference>